<dbReference type="AlphaFoldDB" id="A0A6C0EN56"/>
<name>A0A6C0EN56_9ZZZZ</name>
<proteinExistence type="predicted"/>
<evidence type="ECO:0000313" key="1">
    <source>
        <dbReference type="EMBL" id="QHT30477.1"/>
    </source>
</evidence>
<dbReference type="EMBL" id="MN738902">
    <property type="protein sequence ID" value="QHT30477.1"/>
    <property type="molecule type" value="Genomic_DNA"/>
</dbReference>
<protein>
    <submittedName>
        <fullName evidence="1">Uncharacterized protein</fullName>
    </submittedName>
</protein>
<organism evidence="1">
    <name type="scientific">viral metagenome</name>
    <dbReference type="NCBI Taxonomy" id="1070528"/>
    <lineage>
        <taxon>unclassified sequences</taxon>
        <taxon>metagenomes</taxon>
        <taxon>organismal metagenomes</taxon>
    </lineage>
</organism>
<accession>A0A6C0EN56</accession>
<sequence>MNNKEKLTKLELIDSINMHYFKKGVLCENLHKISKSKLLELYIDNKIEYVNKEQLKIEILSTEKYNHMRDIIHCNFIKYENIPYDIIANIKSDTTNEELEKIIEKYNLKYEESFINIKELVFNLYKSYKKYCDKSSIKNECIYITLPNIIKVFKEI</sequence>
<reference evidence="1" key="1">
    <citation type="journal article" date="2020" name="Nature">
        <title>Giant virus diversity and host interactions through global metagenomics.</title>
        <authorList>
            <person name="Schulz F."/>
            <person name="Roux S."/>
            <person name="Paez-Espino D."/>
            <person name="Jungbluth S."/>
            <person name="Walsh D.A."/>
            <person name="Denef V.J."/>
            <person name="McMahon K.D."/>
            <person name="Konstantinidis K.T."/>
            <person name="Eloe-Fadrosh E.A."/>
            <person name="Kyrpides N.C."/>
            <person name="Woyke T."/>
        </authorList>
    </citation>
    <scope>NUCLEOTIDE SEQUENCE</scope>
    <source>
        <strain evidence="1">GVMAG-M-3300009151-35</strain>
    </source>
</reference>